<dbReference type="Proteomes" id="UP000250179">
    <property type="component" value="Chromosome"/>
</dbReference>
<dbReference type="OrthoDB" id="100795at2157"/>
<keyword evidence="3" id="KW-1185">Reference proteome</keyword>
<dbReference type="GeneID" id="33319381"/>
<evidence type="ECO:0000256" key="1">
    <source>
        <dbReference type="SAM" id="Phobius"/>
    </source>
</evidence>
<name>A0A2Z2MCA9_THEPR</name>
<reference evidence="2 3" key="1">
    <citation type="submission" date="2016-03" db="EMBL/GenBank/DDBJ databases">
        <title>Complete genome sequence of Thermococcus profundus strain DT5432.</title>
        <authorList>
            <person name="Oger P.M."/>
        </authorList>
    </citation>
    <scope>NUCLEOTIDE SEQUENCE [LARGE SCALE GENOMIC DNA]</scope>
    <source>
        <strain evidence="2 3">DT 5432</strain>
    </source>
</reference>
<evidence type="ECO:0000313" key="2">
    <source>
        <dbReference type="EMBL" id="ASJ02322.1"/>
    </source>
</evidence>
<keyword evidence="1" id="KW-0812">Transmembrane</keyword>
<proteinExistence type="predicted"/>
<feature type="transmembrane region" description="Helical" evidence="1">
    <location>
        <begin position="66"/>
        <end position="99"/>
    </location>
</feature>
<keyword evidence="1" id="KW-0472">Membrane</keyword>
<dbReference type="AlphaFoldDB" id="A0A2Z2MCA9"/>
<sequence length="114" mass="12426">MKFGIRPKSAVMVSFLSIALYFFGIAALSTNYPLQATGGVFVGLLHVAILWGLWRGEEWGIGFGKYISFVDLIFSLLWMMLGVIAQGATLFALSALVLILLSDPEVEGEILGRL</sequence>
<gene>
    <name evidence="2" type="ORF">A3L09_03180</name>
</gene>
<feature type="transmembrane region" description="Helical" evidence="1">
    <location>
        <begin position="9"/>
        <end position="28"/>
    </location>
</feature>
<feature type="transmembrane region" description="Helical" evidence="1">
    <location>
        <begin position="34"/>
        <end position="54"/>
    </location>
</feature>
<dbReference type="RefSeq" id="WP_088857585.1">
    <property type="nucleotide sequence ID" value="NZ_CP014862.1"/>
</dbReference>
<organism evidence="2 3">
    <name type="scientific">Thermococcus profundus</name>
    <dbReference type="NCBI Taxonomy" id="49899"/>
    <lineage>
        <taxon>Archaea</taxon>
        <taxon>Methanobacteriati</taxon>
        <taxon>Methanobacteriota</taxon>
        <taxon>Thermococci</taxon>
        <taxon>Thermococcales</taxon>
        <taxon>Thermococcaceae</taxon>
        <taxon>Thermococcus</taxon>
    </lineage>
</organism>
<accession>A0A2Z2MCA9</accession>
<dbReference type="EMBL" id="CP014862">
    <property type="protein sequence ID" value="ASJ02322.1"/>
    <property type="molecule type" value="Genomic_DNA"/>
</dbReference>
<dbReference type="KEGG" id="tprf:A3L09_03180"/>
<protein>
    <submittedName>
        <fullName evidence="2">Uncharacterized protein</fullName>
    </submittedName>
</protein>
<evidence type="ECO:0000313" key="3">
    <source>
        <dbReference type="Proteomes" id="UP000250179"/>
    </source>
</evidence>
<keyword evidence="1" id="KW-1133">Transmembrane helix</keyword>